<name>A0A6G1II85_9PLEO</name>
<accession>A0A6G1II85</accession>
<evidence type="ECO:0000256" key="1">
    <source>
        <dbReference type="SAM" id="MobiDB-lite"/>
    </source>
</evidence>
<sequence>MLTFKVANTSEIPVIAGHGRTTLHARVARLTTFNTSCATSFVTVRAMSDVDCSSQMPRIPRMLAGIRETTKAKAAARARADAPVCRKPPPPRPRARARPRPLLPPALSGGAIPARSRVAPMGSATTPPVAAPAVGVLPPGTRVVPCKLHPMVRMSAHAARHSLRLLAEPEEEE</sequence>
<evidence type="ECO:0000313" key="2">
    <source>
        <dbReference type="EMBL" id="KAF2677946.1"/>
    </source>
</evidence>
<reference evidence="2" key="1">
    <citation type="journal article" date="2020" name="Stud. Mycol.">
        <title>101 Dothideomycetes genomes: a test case for predicting lifestyles and emergence of pathogens.</title>
        <authorList>
            <person name="Haridas S."/>
            <person name="Albert R."/>
            <person name="Binder M."/>
            <person name="Bloem J."/>
            <person name="Labutti K."/>
            <person name="Salamov A."/>
            <person name="Andreopoulos B."/>
            <person name="Baker S."/>
            <person name="Barry K."/>
            <person name="Bills G."/>
            <person name="Bluhm B."/>
            <person name="Cannon C."/>
            <person name="Castanera R."/>
            <person name="Culley D."/>
            <person name="Daum C."/>
            <person name="Ezra D."/>
            <person name="Gonzalez J."/>
            <person name="Henrissat B."/>
            <person name="Kuo A."/>
            <person name="Liang C."/>
            <person name="Lipzen A."/>
            <person name="Lutzoni F."/>
            <person name="Magnuson J."/>
            <person name="Mondo S."/>
            <person name="Nolan M."/>
            <person name="Ohm R."/>
            <person name="Pangilinan J."/>
            <person name="Park H.-J."/>
            <person name="Ramirez L."/>
            <person name="Alfaro M."/>
            <person name="Sun H."/>
            <person name="Tritt A."/>
            <person name="Yoshinaga Y."/>
            <person name="Zwiers L.-H."/>
            <person name="Turgeon B."/>
            <person name="Goodwin S."/>
            <person name="Spatafora J."/>
            <person name="Crous P."/>
            <person name="Grigoriev I."/>
        </authorList>
    </citation>
    <scope>NUCLEOTIDE SEQUENCE</scope>
    <source>
        <strain evidence="2">CBS 122367</strain>
    </source>
</reference>
<feature type="region of interest" description="Disordered" evidence="1">
    <location>
        <begin position="76"/>
        <end position="111"/>
    </location>
</feature>
<dbReference type="Proteomes" id="UP000799291">
    <property type="component" value="Unassembled WGS sequence"/>
</dbReference>
<dbReference type="AlphaFoldDB" id="A0A6G1II85"/>
<gene>
    <name evidence="2" type="ORF">K458DRAFT_395415</name>
</gene>
<keyword evidence="3" id="KW-1185">Reference proteome</keyword>
<protein>
    <submittedName>
        <fullName evidence="2">Uncharacterized protein</fullName>
    </submittedName>
</protein>
<dbReference type="EMBL" id="MU005616">
    <property type="protein sequence ID" value="KAF2677946.1"/>
    <property type="molecule type" value="Genomic_DNA"/>
</dbReference>
<organism evidence="2 3">
    <name type="scientific">Lentithecium fluviatile CBS 122367</name>
    <dbReference type="NCBI Taxonomy" id="1168545"/>
    <lineage>
        <taxon>Eukaryota</taxon>
        <taxon>Fungi</taxon>
        <taxon>Dikarya</taxon>
        <taxon>Ascomycota</taxon>
        <taxon>Pezizomycotina</taxon>
        <taxon>Dothideomycetes</taxon>
        <taxon>Pleosporomycetidae</taxon>
        <taxon>Pleosporales</taxon>
        <taxon>Massarineae</taxon>
        <taxon>Lentitheciaceae</taxon>
        <taxon>Lentithecium</taxon>
    </lineage>
</organism>
<proteinExistence type="predicted"/>
<evidence type="ECO:0000313" key="3">
    <source>
        <dbReference type="Proteomes" id="UP000799291"/>
    </source>
</evidence>